<dbReference type="PANTHER" id="PTHR23240">
    <property type="entry name" value="DNA CROSS-LINK REPAIR PROTEIN PSO2/SNM1-RELATED"/>
    <property type="match status" value="1"/>
</dbReference>
<organism evidence="1 3">
    <name type="scientific">Volvox reticuliferus</name>
    <dbReference type="NCBI Taxonomy" id="1737510"/>
    <lineage>
        <taxon>Eukaryota</taxon>
        <taxon>Viridiplantae</taxon>
        <taxon>Chlorophyta</taxon>
        <taxon>core chlorophytes</taxon>
        <taxon>Chlorophyceae</taxon>
        <taxon>CS clade</taxon>
        <taxon>Chlamydomonadales</taxon>
        <taxon>Volvocaceae</taxon>
        <taxon>Volvox</taxon>
    </lineage>
</organism>
<dbReference type="InterPro" id="IPR036866">
    <property type="entry name" value="RibonucZ/Hydroxyglut_hydro"/>
</dbReference>
<dbReference type="EMBL" id="BNCQ01000074">
    <property type="protein sequence ID" value="GIM16130.1"/>
    <property type="molecule type" value="Genomic_DNA"/>
</dbReference>
<dbReference type="GO" id="GO:0036297">
    <property type="term" value="P:interstrand cross-link repair"/>
    <property type="evidence" value="ECO:0007669"/>
    <property type="project" value="TreeGrafter"/>
</dbReference>
<dbReference type="GO" id="GO:0035312">
    <property type="term" value="F:5'-3' DNA exonuclease activity"/>
    <property type="evidence" value="ECO:0007669"/>
    <property type="project" value="TreeGrafter"/>
</dbReference>
<proteinExistence type="predicted"/>
<evidence type="ECO:0000313" key="3">
    <source>
        <dbReference type="Proteomes" id="UP000747110"/>
    </source>
</evidence>
<dbReference type="OrthoDB" id="550091at2759"/>
<evidence type="ECO:0008006" key="4">
    <source>
        <dbReference type="Google" id="ProtNLM"/>
    </source>
</evidence>
<sequence length="1132" mass="119946">MAASARQTTLLECLPFVVDSWNKRGSAALKPHFLTHCHKDHTDGIDNCAVDVFCTDLTRRLLLLRQPGAGRNNRFHIIHPGVPVELTYRSVTFTVTPLDANHCPGSVMLLFQGCFGNILHTGDCRFTSSVVRAIQETLRGAECECDYGSTRGLCPSSGLNLDFGCGCVCGRSESLDLLYLDCTFADLPLDFPSREEAVRHAAQLISRLSGCAGRNGYAGTAAANSGASAATITSVTSTAASHGGVPVSSRLPKRVYLSSDLLGTEQLLAMAGEVFGQPLYVCPPERFKEYGFANEDLVRQRREELELLMPGLPLSDDPSCLFHLCGVRDFAHRGTKQQQQQRLELQLPSSSVMVQDDSEGPGGLPPVVASSDPNSVTANCGCLYIRASTQAFGQRIREQYASMPSRILAVRTATPAPAAAVQERAVHYVLYSLHSSRNELVAALAALQPRATRPIAADQAGSMSIVVSERAGKERPHDIEREIAAQMAWLMASSPPPLLPSTPAKPANAWREGVRLMGMGESILASGFGDQYGTDVDMEGQEEETVEDKEGDGKGAQLAAASNIFRVILDTVAAPRLTHSETPMKRDHQHAQYSFIADASIELGQCHEKTLVDFTAVAAASNPGTAPAAAVRMGSRGAVHCGTSAANTVPFEQTASAEPTTVMAVTTATVAALERPEESPFTPAFTRRLPHIATLSGILGNPQRAETPAAASLEEEEEEEEAVDCEVAGRTCSTAEDMVGSTVRKRAWEVQRQKWWRPRTGTLSGLLHLWVDRDKACGDGASGGGGGNNNGAPLPPAETVLLPCPTRAHIDGGAIWHQTNPATALAAHHAGQHGKEAVPCDISQSDTRMATGAGVGIGAGATNKGQVAVATAGDCGTAAATTTRGSVGAFHNLMGVMEGPSRATLMTARSPDCGSRWKEPLLQVQAPPQRPMVLHAGSKRVDVAVPTDLPRHFADENKYDGIHSNSYCPNHTTYHHPVFGSSPKRCRRNGNAVSLDESQVAITTTTQGIIGPSWLIASETGVTHGSDAVDCRDMAAIGRRFTNTGIMGIGSRDGGGSDSIAVAAEAGFDTTLPWLNRDSVDEAHDHVGGGSTSWTNAPAAAVEPAGETISGIRVCSAERGEGLAGVRRDWPK</sequence>
<reference evidence="1" key="1">
    <citation type="journal article" date="2021" name="Proc. Natl. Acad. Sci. U.S.A.">
        <title>Three genomes in the algal genus Volvox reveal the fate of a haploid sex-determining region after a transition to homothallism.</title>
        <authorList>
            <person name="Yamamoto K."/>
            <person name="Hamaji T."/>
            <person name="Kawai-Toyooka H."/>
            <person name="Matsuzaki R."/>
            <person name="Takahashi F."/>
            <person name="Nishimura Y."/>
            <person name="Kawachi M."/>
            <person name="Noguchi H."/>
            <person name="Minakuchi Y."/>
            <person name="Umen J.G."/>
            <person name="Toyoda A."/>
            <person name="Nozaki H."/>
        </authorList>
    </citation>
    <scope>NUCLEOTIDE SEQUENCE</scope>
    <source>
        <strain evidence="2">NIES-3785</strain>
        <strain evidence="1">NIES-3786</strain>
    </source>
</reference>
<comment type="caution">
    <text evidence="1">The sequence shown here is derived from an EMBL/GenBank/DDBJ whole genome shotgun (WGS) entry which is preliminary data.</text>
</comment>
<dbReference type="Proteomes" id="UP000747110">
    <property type="component" value="Unassembled WGS sequence"/>
</dbReference>
<dbReference type="GO" id="GO:0003684">
    <property type="term" value="F:damaged DNA binding"/>
    <property type="evidence" value="ECO:0007669"/>
    <property type="project" value="TreeGrafter"/>
</dbReference>
<dbReference type="Gene3D" id="3.60.15.10">
    <property type="entry name" value="Ribonuclease Z/Hydroxyacylglutathione hydrolase-like"/>
    <property type="match status" value="1"/>
</dbReference>
<dbReference type="PANTHER" id="PTHR23240:SF31">
    <property type="entry name" value="DNA REPAIR METALLO-BETA-LACTAMASE FAMILY PROTEIN"/>
    <property type="match status" value="1"/>
</dbReference>
<dbReference type="EMBL" id="BNCP01000065">
    <property type="protein sequence ID" value="GIL91498.1"/>
    <property type="molecule type" value="Genomic_DNA"/>
</dbReference>
<dbReference type="AlphaFoldDB" id="A0A8J4CYE8"/>
<evidence type="ECO:0000313" key="1">
    <source>
        <dbReference type="EMBL" id="GIL91498.1"/>
    </source>
</evidence>
<protein>
    <recommendedName>
        <fullName evidence="4">Metallo-beta-lactamase domain-containing protein</fullName>
    </recommendedName>
</protein>
<evidence type="ECO:0000313" key="2">
    <source>
        <dbReference type="EMBL" id="GIM16130.1"/>
    </source>
</evidence>
<dbReference type="SUPFAM" id="SSF56281">
    <property type="entry name" value="Metallo-hydrolase/oxidoreductase"/>
    <property type="match status" value="1"/>
</dbReference>
<dbReference type="GO" id="GO:0006303">
    <property type="term" value="P:double-strand break repair via nonhomologous end joining"/>
    <property type="evidence" value="ECO:0007669"/>
    <property type="project" value="TreeGrafter"/>
</dbReference>
<keyword evidence="3" id="KW-1185">Reference proteome</keyword>
<accession>A0A8J4CYE8</accession>
<dbReference type="Proteomes" id="UP000722791">
    <property type="component" value="Unassembled WGS sequence"/>
</dbReference>
<gene>
    <name evidence="1" type="ORF">Vretifemale_19095</name>
    <name evidence="2" type="ORF">Vretimale_18790</name>
</gene>
<name>A0A8J4CYE8_9CHLO</name>